<dbReference type="Proteomes" id="UP001152888">
    <property type="component" value="Unassembled WGS sequence"/>
</dbReference>
<keyword evidence="2" id="KW-1185">Reference proteome</keyword>
<reference evidence="1" key="1">
    <citation type="submission" date="2022-03" db="EMBL/GenBank/DDBJ databases">
        <authorList>
            <person name="Sayadi A."/>
        </authorList>
    </citation>
    <scope>NUCLEOTIDE SEQUENCE</scope>
</reference>
<proteinExistence type="predicted"/>
<name>A0A9P0LAB2_ACAOB</name>
<accession>A0A9P0LAB2</accession>
<protein>
    <submittedName>
        <fullName evidence="1">Uncharacterized protein</fullName>
    </submittedName>
</protein>
<organism evidence="1 2">
    <name type="scientific">Acanthoscelides obtectus</name>
    <name type="common">Bean weevil</name>
    <name type="synonym">Bruchus obtectus</name>
    <dbReference type="NCBI Taxonomy" id="200917"/>
    <lineage>
        <taxon>Eukaryota</taxon>
        <taxon>Metazoa</taxon>
        <taxon>Ecdysozoa</taxon>
        <taxon>Arthropoda</taxon>
        <taxon>Hexapoda</taxon>
        <taxon>Insecta</taxon>
        <taxon>Pterygota</taxon>
        <taxon>Neoptera</taxon>
        <taxon>Endopterygota</taxon>
        <taxon>Coleoptera</taxon>
        <taxon>Polyphaga</taxon>
        <taxon>Cucujiformia</taxon>
        <taxon>Chrysomeloidea</taxon>
        <taxon>Chrysomelidae</taxon>
        <taxon>Bruchinae</taxon>
        <taxon>Bruchini</taxon>
        <taxon>Acanthoscelides</taxon>
    </lineage>
</organism>
<gene>
    <name evidence="1" type="ORF">ACAOBT_LOCUS20472</name>
</gene>
<dbReference type="EMBL" id="CAKOFQ010007124">
    <property type="protein sequence ID" value="CAH1991771.1"/>
    <property type="molecule type" value="Genomic_DNA"/>
</dbReference>
<evidence type="ECO:0000313" key="1">
    <source>
        <dbReference type="EMBL" id="CAH1991771.1"/>
    </source>
</evidence>
<evidence type="ECO:0000313" key="2">
    <source>
        <dbReference type="Proteomes" id="UP001152888"/>
    </source>
</evidence>
<dbReference type="AlphaFoldDB" id="A0A9P0LAB2"/>
<comment type="caution">
    <text evidence="1">The sequence shown here is derived from an EMBL/GenBank/DDBJ whole genome shotgun (WGS) entry which is preliminary data.</text>
</comment>
<sequence length="238" mass="25962">MVFVCPEKQQQRKSLLSNLKDLVNQIGDCCPPSCCMPPSSLCPPPACPPNPGACCPPCYSPCCPPCIPQCTPGTCPPKSATVPVMSQKQEQPICVPPILPICTPVPPPCVPICNPNPEEQPCVPCNPPAMMVCYRRPKNANHGRSKSRELRASVLHVGCDCEKHNGLQDDCLRSECHGSPECLSNPPVCGPSEFAGCKHLGNRLGYGSKDLESYQCYPAYIKLPTVRALRNQWKRWKL</sequence>
<dbReference type="OrthoDB" id="6611808at2759"/>